<keyword evidence="6" id="KW-0862">Zinc</keyword>
<evidence type="ECO:0000259" key="9">
    <source>
        <dbReference type="Pfam" id="PF05191"/>
    </source>
</evidence>
<feature type="binding site" evidence="6">
    <location>
        <position position="130"/>
    </location>
    <ligand>
        <name>Zn(2+)</name>
        <dbReference type="ChEBI" id="CHEBI:29105"/>
        <note>structural</note>
    </ligand>
</feature>
<dbReference type="EMBL" id="NFMF01000008">
    <property type="protein sequence ID" value="PNH21510.1"/>
    <property type="molecule type" value="Genomic_DNA"/>
</dbReference>
<accession>A0A2J8B9Q3</accession>
<keyword evidence="6" id="KW-0479">Metal-binding</keyword>
<proteinExistence type="inferred from homology"/>
<comment type="subcellular location">
    <subcellularLocation>
        <location evidence="6 8">Cytoplasm</location>
    </subcellularLocation>
</comment>
<comment type="subunit">
    <text evidence="6 8">Monomer.</text>
</comment>
<keyword evidence="2 6" id="KW-0545">Nucleotide biosynthesis</keyword>
<keyword evidence="4 6" id="KW-0418">Kinase</keyword>
<feature type="binding site" evidence="6">
    <location>
        <position position="199"/>
    </location>
    <ligand>
        <name>ATP</name>
        <dbReference type="ChEBI" id="CHEBI:30616"/>
    </ligand>
</feature>
<reference evidence="10 11" key="1">
    <citation type="submission" date="2017-05" db="EMBL/GenBank/DDBJ databases">
        <authorList>
            <person name="Song R."/>
            <person name="Chenine A.L."/>
            <person name="Ruprecht R.M."/>
        </authorList>
    </citation>
    <scope>NUCLEOTIDE SEQUENCE [LARGE SCALE GENOMIC DNA]</scope>
    <source>
        <strain evidence="10 11">KA00229</strain>
    </source>
</reference>
<dbReference type="Proteomes" id="UP000242958">
    <property type="component" value="Unassembled WGS sequence"/>
</dbReference>
<feature type="binding site" evidence="6">
    <location>
        <position position="171"/>
    </location>
    <ligand>
        <name>AMP</name>
        <dbReference type="ChEBI" id="CHEBI:456215"/>
    </ligand>
</feature>
<evidence type="ECO:0000256" key="5">
    <source>
        <dbReference type="ARBA" id="ARBA00022840"/>
    </source>
</evidence>
<comment type="catalytic activity">
    <reaction evidence="6 8">
        <text>AMP + ATP = 2 ADP</text>
        <dbReference type="Rhea" id="RHEA:12973"/>
        <dbReference type="ChEBI" id="CHEBI:30616"/>
        <dbReference type="ChEBI" id="CHEBI:456215"/>
        <dbReference type="ChEBI" id="CHEBI:456216"/>
        <dbReference type="EC" id="2.7.4.3"/>
    </reaction>
</comment>
<evidence type="ECO:0000256" key="1">
    <source>
        <dbReference type="ARBA" id="ARBA00022679"/>
    </source>
</evidence>
<evidence type="ECO:0000256" key="8">
    <source>
        <dbReference type="RuleBase" id="RU003331"/>
    </source>
</evidence>
<keyword evidence="6" id="KW-0963">Cytoplasm</keyword>
<dbReference type="EC" id="2.7.4.3" evidence="6 8"/>
<feature type="binding site" evidence="6">
    <location>
        <position position="92"/>
    </location>
    <ligand>
        <name>AMP</name>
        <dbReference type="ChEBI" id="CHEBI:456215"/>
    </ligand>
</feature>
<evidence type="ECO:0000313" key="10">
    <source>
        <dbReference type="EMBL" id="PNH21510.1"/>
    </source>
</evidence>
<dbReference type="NCBIfam" id="NF011100">
    <property type="entry name" value="PRK14527.1"/>
    <property type="match status" value="1"/>
</dbReference>
<evidence type="ECO:0000256" key="3">
    <source>
        <dbReference type="ARBA" id="ARBA00022741"/>
    </source>
</evidence>
<dbReference type="InterPro" id="IPR007862">
    <property type="entry name" value="Adenylate_kinase_lid-dom"/>
</dbReference>
<organism evidence="10 11">
    <name type="scientific">Megasphaera hutchinsoni</name>
    <dbReference type="NCBI Taxonomy" id="1588748"/>
    <lineage>
        <taxon>Bacteria</taxon>
        <taxon>Bacillati</taxon>
        <taxon>Bacillota</taxon>
        <taxon>Negativicutes</taxon>
        <taxon>Veillonellales</taxon>
        <taxon>Veillonellaceae</taxon>
        <taxon>Megasphaera</taxon>
    </lineage>
</organism>
<evidence type="ECO:0000256" key="7">
    <source>
        <dbReference type="RuleBase" id="RU003330"/>
    </source>
</evidence>
<dbReference type="GO" id="GO:0044209">
    <property type="term" value="P:AMP salvage"/>
    <property type="evidence" value="ECO:0007669"/>
    <property type="project" value="UniProtKB-UniRule"/>
</dbReference>
<feature type="region of interest" description="NMP" evidence="6">
    <location>
        <begin position="30"/>
        <end position="59"/>
    </location>
</feature>
<dbReference type="PRINTS" id="PR00094">
    <property type="entry name" value="ADENYLTKNASE"/>
</dbReference>
<feature type="binding site" evidence="6">
    <location>
        <begin position="10"/>
        <end position="15"/>
    </location>
    <ligand>
        <name>ATP</name>
        <dbReference type="ChEBI" id="CHEBI:30616"/>
    </ligand>
</feature>
<dbReference type="Pfam" id="PF00406">
    <property type="entry name" value="ADK"/>
    <property type="match status" value="1"/>
</dbReference>
<feature type="binding site" evidence="6">
    <location>
        <begin position="85"/>
        <end position="88"/>
    </location>
    <ligand>
        <name>AMP</name>
        <dbReference type="ChEBI" id="CHEBI:456215"/>
    </ligand>
</feature>
<dbReference type="FunFam" id="3.40.50.300:FF:000106">
    <property type="entry name" value="Adenylate kinase mitochondrial"/>
    <property type="match status" value="1"/>
</dbReference>
<comment type="similarity">
    <text evidence="6 7">Belongs to the adenylate kinase family.</text>
</comment>
<evidence type="ECO:0000256" key="4">
    <source>
        <dbReference type="ARBA" id="ARBA00022777"/>
    </source>
</evidence>
<dbReference type="NCBIfam" id="NF001380">
    <property type="entry name" value="PRK00279.1-2"/>
    <property type="match status" value="1"/>
</dbReference>
<dbReference type="Pfam" id="PF05191">
    <property type="entry name" value="ADK_lid"/>
    <property type="match status" value="1"/>
</dbReference>
<dbReference type="Gene3D" id="3.40.50.300">
    <property type="entry name" value="P-loop containing nucleotide triphosphate hydrolases"/>
    <property type="match status" value="1"/>
</dbReference>
<feature type="region of interest" description="LID" evidence="6">
    <location>
        <begin position="126"/>
        <end position="163"/>
    </location>
</feature>
<name>A0A2J8B9Q3_9FIRM</name>
<dbReference type="GO" id="GO:0005524">
    <property type="term" value="F:ATP binding"/>
    <property type="evidence" value="ECO:0007669"/>
    <property type="project" value="UniProtKB-UniRule"/>
</dbReference>
<feature type="domain" description="Adenylate kinase active site lid" evidence="9">
    <location>
        <begin position="127"/>
        <end position="162"/>
    </location>
</feature>
<gene>
    <name evidence="6" type="primary">adk</name>
    <name evidence="10" type="ORF">CAL30_05575</name>
</gene>
<keyword evidence="5 6" id="KW-0067">ATP-binding</keyword>
<keyword evidence="3 6" id="KW-0547">Nucleotide-binding</keyword>
<feature type="binding site" evidence="6">
    <location>
        <position position="150"/>
    </location>
    <ligand>
        <name>Zn(2+)</name>
        <dbReference type="ChEBI" id="CHEBI:29105"/>
        <note>structural</note>
    </ligand>
</feature>
<dbReference type="InterPro" id="IPR006259">
    <property type="entry name" value="Adenyl_kin_sub"/>
</dbReference>
<dbReference type="GO" id="GO:0008270">
    <property type="term" value="F:zinc ion binding"/>
    <property type="evidence" value="ECO:0007669"/>
    <property type="project" value="UniProtKB-UniRule"/>
</dbReference>
<dbReference type="InterPro" id="IPR000850">
    <property type="entry name" value="Adenylat/UMP-CMP_kin"/>
</dbReference>
<dbReference type="PROSITE" id="PS00113">
    <property type="entry name" value="ADENYLATE_KINASE"/>
    <property type="match status" value="1"/>
</dbReference>
<dbReference type="RefSeq" id="WP_007392373.1">
    <property type="nucleotide sequence ID" value="NZ_KQ960936.1"/>
</dbReference>
<feature type="binding site" evidence="6">
    <location>
        <position position="31"/>
    </location>
    <ligand>
        <name>AMP</name>
        <dbReference type="ChEBI" id="CHEBI:456215"/>
    </ligand>
</feature>
<keyword evidence="1 6" id="KW-0808">Transferase</keyword>
<dbReference type="GO" id="GO:0005737">
    <property type="term" value="C:cytoplasm"/>
    <property type="evidence" value="ECO:0007669"/>
    <property type="project" value="UniProtKB-SubCell"/>
</dbReference>
<evidence type="ECO:0000256" key="2">
    <source>
        <dbReference type="ARBA" id="ARBA00022727"/>
    </source>
</evidence>
<dbReference type="AlphaFoldDB" id="A0A2J8B9Q3"/>
<evidence type="ECO:0000256" key="6">
    <source>
        <dbReference type="HAMAP-Rule" id="MF_00235"/>
    </source>
</evidence>
<feature type="binding site" evidence="6">
    <location>
        <position position="153"/>
    </location>
    <ligand>
        <name>Zn(2+)</name>
        <dbReference type="ChEBI" id="CHEBI:29105"/>
        <note>structural</note>
    </ligand>
</feature>
<dbReference type="UniPathway" id="UPA00588">
    <property type="reaction ID" value="UER00649"/>
</dbReference>
<evidence type="ECO:0000313" key="11">
    <source>
        <dbReference type="Proteomes" id="UP000242958"/>
    </source>
</evidence>
<dbReference type="SUPFAM" id="SSF52540">
    <property type="entry name" value="P-loop containing nucleoside triphosphate hydrolases"/>
    <property type="match status" value="1"/>
</dbReference>
<comment type="domain">
    <text evidence="6">Consists of three domains, a large central CORE domain and two small peripheral domains, NMPbind and LID, which undergo movements during catalysis. The LID domain closes over the site of phosphoryl transfer upon ATP binding. Assembling and dissambling the active center during each catalytic cycle provides an effective means to prevent ATP hydrolysis. Some bacteria have evolved a zinc-coordinating structure that stabilizes the LID domain.</text>
</comment>
<feature type="binding site" evidence="6">
    <location>
        <begin position="136"/>
        <end position="137"/>
    </location>
    <ligand>
        <name>ATP</name>
        <dbReference type="ChEBI" id="CHEBI:30616"/>
    </ligand>
</feature>
<comment type="function">
    <text evidence="6">Catalyzes the reversible transfer of the terminal phosphate group between ATP and AMP. Plays an important role in cellular energy homeostasis and in adenine nucleotide metabolism.</text>
</comment>
<comment type="pathway">
    <text evidence="6">Purine metabolism; AMP biosynthesis via salvage pathway; AMP from ADP: step 1/1.</text>
</comment>
<dbReference type="InterPro" id="IPR033690">
    <property type="entry name" value="Adenylat_kinase_CS"/>
</dbReference>
<feature type="binding site" evidence="6">
    <location>
        <position position="133"/>
    </location>
    <ligand>
        <name>Zn(2+)</name>
        <dbReference type="ChEBI" id="CHEBI:29105"/>
        <note>structural</note>
    </ligand>
</feature>
<feature type="binding site" evidence="6">
    <location>
        <begin position="57"/>
        <end position="59"/>
    </location>
    <ligand>
        <name>AMP</name>
        <dbReference type="ChEBI" id="CHEBI:456215"/>
    </ligand>
</feature>
<comment type="caution">
    <text evidence="10">The sequence shown here is derived from an EMBL/GenBank/DDBJ whole genome shotgun (WGS) entry which is preliminary data.</text>
</comment>
<feature type="binding site" evidence="6">
    <location>
        <position position="160"/>
    </location>
    <ligand>
        <name>AMP</name>
        <dbReference type="ChEBI" id="CHEBI:456215"/>
    </ligand>
</feature>
<dbReference type="NCBIfam" id="NF001381">
    <property type="entry name" value="PRK00279.1-3"/>
    <property type="match status" value="1"/>
</dbReference>
<protein>
    <recommendedName>
        <fullName evidence="6 8">Adenylate kinase</fullName>
        <shortName evidence="6">AK</shortName>
        <ecNumber evidence="6 8">2.7.4.3</ecNumber>
    </recommendedName>
    <alternativeName>
        <fullName evidence="6">ATP-AMP transphosphorylase</fullName>
    </alternativeName>
    <alternativeName>
        <fullName evidence="6">ATP:AMP phosphotransferase</fullName>
    </alternativeName>
    <alternativeName>
        <fullName evidence="6">Adenylate monophosphate kinase</fullName>
    </alternativeName>
</protein>
<dbReference type="InterPro" id="IPR027417">
    <property type="entry name" value="P-loop_NTPase"/>
</dbReference>
<dbReference type="NCBIfam" id="TIGR01351">
    <property type="entry name" value="adk"/>
    <property type="match status" value="1"/>
</dbReference>
<dbReference type="CDD" id="cd01428">
    <property type="entry name" value="ADK"/>
    <property type="match status" value="1"/>
</dbReference>
<feature type="binding site" evidence="6">
    <location>
        <position position="36"/>
    </location>
    <ligand>
        <name>AMP</name>
        <dbReference type="ChEBI" id="CHEBI:456215"/>
    </ligand>
</feature>
<dbReference type="PANTHER" id="PTHR23359">
    <property type="entry name" value="NUCLEOTIDE KINASE"/>
    <property type="match status" value="1"/>
</dbReference>
<feature type="binding site" evidence="6">
    <location>
        <position position="127"/>
    </location>
    <ligand>
        <name>ATP</name>
        <dbReference type="ChEBI" id="CHEBI:30616"/>
    </ligand>
</feature>
<dbReference type="GO" id="GO:0004017">
    <property type="term" value="F:AMP kinase activity"/>
    <property type="evidence" value="ECO:0007669"/>
    <property type="project" value="UniProtKB-UniRule"/>
</dbReference>
<sequence length="216" mass="23975">MYILLMGPPGAGKGTQAERLIETYGISQISTGDMFRAAVKEQTPLGLEAQKYMDNGQLVPDAVTVGIVKERLAKEDCKKGFILDGFPRTTSQAVSLDAILRDLHITLNGVVNIVVSDDALIERTTGRQICRTCGATYHLSFKPTKKQGVCDKCGGELYQRDDDKMETVKKRLSVYAAQTKPLIDYYKNSNLYIEINGERDMEAVFNDIVERLGKSK</sequence>
<dbReference type="HAMAP" id="MF_00235">
    <property type="entry name" value="Adenylate_kinase_Adk"/>
    <property type="match status" value="1"/>
</dbReference>